<accession>A0A0B6YVF5</accession>
<feature type="non-terminal residue" evidence="2">
    <location>
        <position position="1"/>
    </location>
</feature>
<feature type="region of interest" description="Disordered" evidence="1">
    <location>
        <begin position="87"/>
        <end position="157"/>
    </location>
</feature>
<evidence type="ECO:0008006" key="3">
    <source>
        <dbReference type="Google" id="ProtNLM"/>
    </source>
</evidence>
<gene>
    <name evidence="2" type="primary">ORF38395</name>
</gene>
<organism evidence="2">
    <name type="scientific">Arion vulgaris</name>
    <dbReference type="NCBI Taxonomy" id="1028688"/>
    <lineage>
        <taxon>Eukaryota</taxon>
        <taxon>Metazoa</taxon>
        <taxon>Spiralia</taxon>
        <taxon>Lophotrochozoa</taxon>
        <taxon>Mollusca</taxon>
        <taxon>Gastropoda</taxon>
        <taxon>Heterobranchia</taxon>
        <taxon>Euthyneura</taxon>
        <taxon>Panpulmonata</taxon>
        <taxon>Eupulmonata</taxon>
        <taxon>Stylommatophora</taxon>
        <taxon>Helicina</taxon>
        <taxon>Arionoidea</taxon>
        <taxon>Arionidae</taxon>
        <taxon>Arion</taxon>
    </lineage>
</organism>
<dbReference type="EMBL" id="HACG01013232">
    <property type="protein sequence ID" value="CEK60097.1"/>
    <property type="molecule type" value="Transcribed_RNA"/>
</dbReference>
<proteinExistence type="predicted"/>
<reference evidence="2" key="1">
    <citation type="submission" date="2014-12" db="EMBL/GenBank/DDBJ databases">
        <title>Insight into the proteome of Arion vulgaris.</title>
        <authorList>
            <person name="Aradska J."/>
            <person name="Bulat T."/>
            <person name="Smidak R."/>
            <person name="Sarate P."/>
            <person name="Gangsoo J."/>
            <person name="Sialana F."/>
            <person name="Bilban M."/>
            <person name="Lubec G."/>
        </authorList>
    </citation>
    <scope>NUCLEOTIDE SEQUENCE</scope>
    <source>
        <tissue evidence="2">Skin</tissue>
    </source>
</reference>
<dbReference type="AlphaFoldDB" id="A0A0B6YVF5"/>
<evidence type="ECO:0000256" key="1">
    <source>
        <dbReference type="SAM" id="MobiDB-lite"/>
    </source>
</evidence>
<feature type="compositionally biased region" description="Basic and acidic residues" evidence="1">
    <location>
        <begin position="90"/>
        <end position="130"/>
    </location>
</feature>
<name>A0A0B6YVF5_9EUPU</name>
<protein>
    <recommendedName>
        <fullName evidence="3">HMG box domain-containing protein</fullName>
    </recommendedName>
</protein>
<sequence length="222" mass="25859">LGLKMELSSEQKFILLKTDLLRKKKDYLLELVFESDEVIEQATSWVKNYGGASNVTFKDIYKMVDDKLVFLTEKSIDFLENSTTVSHPKRAVDKTSERNVQEDKAGPSRTTEFNKDDSKKRKTLTSDRDNTQTATAEGKQIDMNKTVNPNIPKPNTVRPNIIRKRQTDFYIFLKHFSARSENKDISDDELERIARKEWMARRKEIKELKNKWQKGFGNSPHP</sequence>
<evidence type="ECO:0000313" key="2">
    <source>
        <dbReference type="EMBL" id="CEK60097.1"/>
    </source>
</evidence>